<proteinExistence type="predicted"/>
<name>A0A1P8K7E4_9BURK</name>
<sequence length="582" mass="65572">MCATRTESDLPQYFYIPPNATTRNYYVCLTPPKALHHIVGRNKYRESTHTSDLRKAKPIGARLIAAKLAEWEGLLATSSPAIPAAKALTSKTVDDICARRLYQWMHIDDLSRYEGQEHTDRDIQGLESLMEVSDQTMRSVIARGKASDEWEDALEVVDAWCTQIEMPVSRNDPLYPQLVRKFAEVELQATSQVRARTRGEPVTTPKQPATLGAPMSAMTNVYREHLQSSRKGKSLTTAVGLWQRFVDYLGDVPVGDIQSNDVYDFLNHGLKDPSIKWSRKYTHGKVKNTIRSVLSLAITKNLRSGPNPVGEVFELPPLSDDEEQERLNPRRPYSDIEITKVFESDWYNPRSTRWKGKMSSDLGARYWTPLICLFHGNRIREVMQLVASDFTRTNGLDCMTIQAAIAGVQPQLLAAGISRSLKNLSTKRQVPLHPQLIALGFLEFLNKRRDEDGLHALLFPSCVPTSGGKTPILGRAYEQAYLRFVNEHVGHGLGNHGYRHQLEDRIRDAQTPGNQWPAGLGQQYTGRKNTRVQDKPHVAATGSESDYGKGYKPEMILLYVKTLDFSGIKLPPSYAEWLMNAP</sequence>
<dbReference type="GO" id="GO:0003677">
    <property type="term" value="F:DNA binding"/>
    <property type="evidence" value="ECO:0007669"/>
    <property type="project" value="InterPro"/>
</dbReference>
<dbReference type="Gene3D" id="1.10.443.10">
    <property type="entry name" value="Intergrase catalytic core"/>
    <property type="match status" value="1"/>
</dbReference>
<gene>
    <name evidence="3" type="ORF">RS694_04510</name>
</gene>
<dbReference type="InterPro" id="IPR013762">
    <property type="entry name" value="Integrase-like_cat_sf"/>
</dbReference>
<accession>A0A1P8K7E4</accession>
<evidence type="ECO:0000256" key="1">
    <source>
        <dbReference type="ARBA" id="ARBA00023172"/>
    </source>
</evidence>
<dbReference type="STRING" id="1484693.RS694_04510"/>
<evidence type="ECO:0000313" key="4">
    <source>
        <dbReference type="Proteomes" id="UP000186110"/>
    </source>
</evidence>
<dbReference type="EMBL" id="CP019239">
    <property type="protein sequence ID" value="APW41876.1"/>
    <property type="molecule type" value="Genomic_DNA"/>
</dbReference>
<dbReference type="KEGG" id="rsb:RS694_04510"/>
<evidence type="ECO:0008006" key="5">
    <source>
        <dbReference type="Google" id="ProtNLM"/>
    </source>
</evidence>
<dbReference type="AlphaFoldDB" id="A0A1P8K7E4"/>
<protein>
    <recommendedName>
        <fullName evidence="5">Core-binding (CB) domain-containing protein</fullName>
    </recommendedName>
</protein>
<dbReference type="InterPro" id="IPR011010">
    <property type="entry name" value="DNA_brk_join_enz"/>
</dbReference>
<feature type="region of interest" description="Disordered" evidence="2">
    <location>
        <begin position="512"/>
        <end position="545"/>
    </location>
</feature>
<feature type="region of interest" description="Disordered" evidence="2">
    <location>
        <begin position="193"/>
        <end position="212"/>
    </location>
</feature>
<organism evidence="3 4">
    <name type="scientific">Rhodoferax saidenbachensis</name>
    <dbReference type="NCBI Taxonomy" id="1484693"/>
    <lineage>
        <taxon>Bacteria</taxon>
        <taxon>Pseudomonadati</taxon>
        <taxon>Pseudomonadota</taxon>
        <taxon>Betaproteobacteria</taxon>
        <taxon>Burkholderiales</taxon>
        <taxon>Comamonadaceae</taxon>
        <taxon>Rhodoferax</taxon>
    </lineage>
</organism>
<keyword evidence="4" id="KW-1185">Reference proteome</keyword>
<dbReference type="GO" id="GO:0015074">
    <property type="term" value="P:DNA integration"/>
    <property type="evidence" value="ECO:0007669"/>
    <property type="project" value="InterPro"/>
</dbReference>
<evidence type="ECO:0000256" key="2">
    <source>
        <dbReference type="SAM" id="MobiDB-lite"/>
    </source>
</evidence>
<keyword evidence="1" id="KW-0233">DNA recombination</keyword>
<dbReference type="GO" id="GO:0006310">
    <property type="term" value="P:DNA recombination"/>
    <property type="evidence" value="ECO:0007669"/>
    <property type="project" value="UniProtKB-KW"/>
</dbReference>
<dbReference type="Proteomes" id="UP000186110">
    <property type="component" value="Chromosome"/>
</dbReference>
<dbReference type="SUPFAM" id="SSF56349">
    <property type="entry name" value="DNA breaking-rejoining enzymes"/>
    <property type="match status" value="1"/>
</dbReference>
<reference evidence="3 4" key="1">
    <citation type="submission" date="2017-01" db="EMBL/GenBank/DDBJ databases">
        <authorList>
            <person name="Mah S.A."/>
            <person name="Swanson W.J."/>
            <person name="Moy G.W."/>
            <person name="Vacquier V.D."/>
        </authorList>
    </citation>
    <scope>NUCLEOTIDE SEQUENCE [LARGE SCALE GENOMIC DNA]</scope>
    <source>
        <strain evidence="3 4">DSM 22694</strain>
    </source>
</reference>
<evidence type="ECO:0000313" key="3">
    <source>
        <dbReference type="EMBL" id="APW41876.1"/>
    </source>
</evidence>